<sequence length="477" mass="51672">MNHLLSSSALRPKPLLLPLGLLASIVVGWLTAGHGPVVVGLLIALAVAGPFGLALFRQPRLGIIGLVVYCFLLFILVREVGGIPYGMAVDALLVLTWVAVAFNHERFDWRRLRNDLGLVTLLWLGYNLLELGNPAGASLAGWFQEMRSTALYWSLGVPLAMLLFTRRQDLNLFLVLILGLSVLGALNGLKQQLLGLSPGEQAFLDENTKTHLLWGKLRVFSFYSDAGQFGAAQAHILVVALVLALGPFAKWQRLLLLAAAGLLLVGMLLSGTRGALFALGVGIAVALLISKNIKALVLGGLLALGCFGVLKYTTIGNQNYSIYRLRTALDPQDASLNVRLRNQLALRDYLSSRPFGGGVGSIGNTGIHYNAGQYLATIPPDSYWVKVWAMYGIVGFVLWLGIMLYILGKCCGIVWRIRDKQLKVKLLALTAGFAGSLVCSYGNEVINFMPSALIVYLTWAFVFAGPRLDRPAQQATS</sequence>
<dbReference type="Proteomes" id="UP000298471">
    <property type="component" value="Unassembled WGS sequence"/>
</dbReference>
<dbReference type="InterPro" id="IPR007016">
    <property type="entry name" value="O-antigen_ligase-rel_domated"/>
</dbReference>
<evidence type="ECO:0000256" key="5">
    <source>
        <dbReference type="SAM" id="Phobius"/>
    </source>
</evidence>
<evidence type="ECO:0000313" key="8">
    <source>
        <dbReference type="Proteomes" id="UP000298471"/>
    </source>
</evidence>
<evidence type="ECO:0000256" key="2">
    <source>
        <dbReference type="ARBA" id="ARBA00022692"/>
    </source>
</evidence>
<feature type="transmembrane region" description="Helical" evidence="5">
    <location>
        <begin position="295"/>
        <end position="315"/>
    </location>
</feature>
<dbReference type="PANTHER" id="PTHR37422">
    <property type="entry name" value="TEICHURONIC ACID BIOSYNTHESIS PROTEIN TUAE"/>
    <property type="match status" value="1"/>
</dbReference>
<keyword evidence="4 5" id="KW-0472">Membrane</keyword>
<dbReference type="EMBL" id="SRMB01000001">
    <property type="protein sequence ID" value="TGE28662.1"/>
    <property type="molecule type" value="Genomic_DNA"/>
</dbReference>
<evidence type="ECO:0000259" key="6">
    <source>
        <dbReference type="Pfam" id="PF04932"/>
    </source>
</evidence>
<evidence type="ECO:0000256" key="4">
    <source>
        <dbReference type="ARBA" id="ARBA00023136"/>
    </source>
</evidence>
<evidence type="ECO:0000313" key="7">
    <source>
        <dbReference type="EMBL" id="TGE28662.1"/>
    </source>
</evidence>
<feature type="transmembrane region" description="Helical" evidence="5">
    <location>
        <begin position="226"/>
        <end position="246"/>
    </location>
</feature>
<keyword evidence="7" id="KW-0436">Ligase</keyword>
<dbReference type="GO" id="GO:0016020">
    <property type="term" value="C:membrane"/>
    <property type="evidence" value="ECO:0007669"/>
    <property type="project" value="UniProtKB-SubCell"/>
</dbReference>
<name>A0A4Z0QIZ8_9BACT</name>
<organism evidence="7 8">
    <name type="scientific">Hymenobacter metallicola</name>
    <dbReference type="NCBI Taxonomy" id="2563114"/>
    <lineage>
        <taxon>Bacteria</taxon>
        <taxon>Pseudomonadati</taxon>
        <taxon>Bacteroidota</taxon>
        <taxon>Cytophagia</taxon>
        <taxon>Cytophagales</taxon>
        <taxon>Hymenobacteraceae</taxon>
        <taxon>Hymenobacter</taxon>
    </lineage>
</organism>
<feature type="transmembrane region" description="Helical" evidence="5">
    <location>
        <begin position="426"/>
        <end position="443"/>
    </location>
</feature>
<feature type="transmembrane region" description="Helical" evidence="5">
    <location>
        <begin position="15"/>
        <end position="32"/>
    </location>
</feature>
<comment type="subcellular location">
    <subcellularLocation>
        <location evidence="1">Membrane</location>
        <topology evidence="1">Multi-pass membrane protein</topology>
    </subcellularLocation>
</comment>
<proteinExistence type="predicted"/>
<feature type="transmembrane region" description="Helical" evidence="5">
    <location>
        <begin position="253"/>
        <end position="269"/>
    </location>
</feature>
<feature type="transmembrane region" description="Helical" evidence="5">
    <location>
        <begin position="61"/>
        <end position="77"/>
    </location>
</feature>
<keyword evidence="8" id="KW-1185">Reference proteome</keyword>
<feature type="domain" description="O-antigen ligase-related" evidence="6">
    <location>
        <begin position="259"/>
        <end position="400"/>
    </location>
</feature>
<accession>A0A4Z0QIZ8</accession>
<feature type="transmembrane region" description="Helical" evidence="5">
    <location>
        <begin position="449"/>
        <end position="468"/>
    </location>
</feature>
<dbReference type="InterPro" id="IPR051533">
    <property type="entry name" value="WaaL-like"/>
</dbReference>
<dbReference type="AlphaFoldDB" id="A0A4Z0QIZ8"/>
<dbReference type="OrthoDB" id="783093at2"/>
<feature type="transmembrane region" description="Helical" evidence="5">
    <location>
        <begin position="172"/>
        <end position="189"/>
    </location>
</feature>
<protein>
    <submittedName>
        <fullName evidence="7">O-antigen ligase domain-containing protein</fullName>
    </submittedName>
</protein>
<dbReference type="GO" id="GO:0016874">
    <property type="term" value="F:ligase activity"/>
    <property type="evidence" value="ECO:0007669"/>
    <property type="project" value="UniProtKB-KW"/>
</dbReference>
<dbReference type="Pfam" id="PF04932">
    <property type="entry name" value="Wzy_C"/>
    <property type="match status" value="1"/>
</dbReference>
<keyword evidence="2 5" id="KW-0812">Transmembrane</keyword>
<dbReference type="RefSeq" id="WP_135392343.1">
    <property type="nucleotide sequence ID" value="NZ_SRMB01000001.1"/>
</dbReference>
<reference evidence="7 8" key="1">
    <citation type="submission" date="2019-04" db="EMBL/GenBank/DDBJ databases">
        <authorList>
            <person name="Feng G."/>
            <person name="Zhang J."/>
            <person name="Zhu H."/>
        </authorList>
    </citation>
    <scope>NUCLEOTIDE SEQUENCE [LARGE SCALE GENOMIC DNA]</scope>
    <source>
        <strain evidence="7 8">9PBR-1</strain>
    </source>
</reference>
<feature type="transmembrane region" description="Helical" evidence="5">
    <location>
        <begin position="38"/>
        <end position="56"/>
    </location>
</feature>
<comment type="caution">
    <text evidence="7">The sequence shown here is derived from an EMBL/GenBank/DDBJ whole genome shotgun (WGS) entry which is preliminary data.</text>
</comment>
<evidence type="ECO:0000256" key="1">
    <source>
        <dbReference type="ARBA" id="ARBA00004141"/>
    </source>
</evidence>
<dbReference type="PANTHER" id="PTHR37422:SF13">
    <property type="entry name" value="LIPOPOLYSACCHARIDE BIOSYNTHESIS PROTEIN PA4999-RELATED"/>
    <property type="match status" value="1"/>
</dbReference>
<keyword evidence="3 5" id="KW-1133">Transmembrane helix</keyword>
<evidence type="ECO:0000256" key="3">
    <source>
        <dbReference type="ARBA" id="ARBA00022989"/>
    </source>
</evidence>
<gene>
    <name evidence="7" type="ORF">E5K02_04125</name>
</gene>
<feature type="transmembrane region" description="Helical" evidence="5">
    <location>
        <begin position="83"/>
        <end position="100"/>
    </location>
</feature>
<feature type="transmembrane region" description="Helical" evidence="5">
    <location>
        <begin position="388"/>
        <end position="406"/>
    </location>
</feature>